<dbReference type="RefSeq" id="WP_163771712.1">
    <property type="nucleotide sequence ID" value="NZ_JAAGXA010000004.1"/>
</dbReference>
<keyword evidence="4" id="KW-0479">Metal-binding</keyword>
<dbReference type="SUPFAM" id="SSF54909">
    <property type="entry name" value="Dimeric alpha+beta barrel"/>
    <property type="match status" value="1"/>
</dbReference>
<dbReference type="GO" id="GO:0004601">
    <property type="term" value="F:peroxidase activity"/>
    <property type="evidence" value="ECO:0007669"/>
    <property type="project" value="UniProtKB-KW"/>
</dbReference>
<dbReference type="InterPro" id="IPR048327">
    <property type="entry name" value="Dyp_perox_N"/>
</dbReference>
<evidence type="ECO:0000259" key="11">
    <source>
        <dbReference type="Pfam" id="PF20628"/>
    </source>
</evidence>
<keyword evidence="6" id="KW-0560">Oxidoreductase</keyword>
<gene>
    <name evidence="12" type="ORF">G3T38_08120</name>
</gene>
<reference evidence="12 13" key="1">
    <citation type="journal article" date="2014" name="Int. J. Syst. Evol. Microbiol.">
        <title>Nocardioides zeae sp. nov., isolated from the stem of Zea mays.</title>
        <authorList>
            <person name="Glaeser S.P."/>
            <person name="McInroy J.A."/>
            <person name="Busse H.J."/>
            <person name="Kampfer P."/>
        </authorList>
    </citation>
    <scope>NUCLEOTIDE SEQUENCE [LARGE SCALE GENOMIC DNA]</scope>
    <source>
        <strain evidence="12 13">JCM 30728</strain>
    </source>
</reference>
<dbReference type="PANTHER" id="PTHR30521:SF4">
    <property type="entry name" value="DEFERROCHELATASE"/>
    <property type="match status" value="1"/>
</dbReference>
<evidence type="ECO:0000313" key="13">
    <source>
        <dbReference type="Proteomes" id="UP000468687"/>
    </source>
</evidence>
<protein>
    <submittedName>
        <fullName evidence="12">Dyp-type peroxidase</fullName>
    </submittedName>
</protein>
<evidence type="ECO:0000256" key="6">
    <source>
        <dbReference type="ARBA" id="ARBA00023002"/>
    </source>
</evidence>
<dbReference type="Proteomes" id="UP000468687">
    <property type="component" value="Unassembled WGS sequence"/>
</dbReference>
<name>A0A6P0HIZ4_9ACTN</name>
<dbReference type="AlphaFoldDB" id="A0A6P0HIZ4"/>
<dbReference type="GO" id="GO:0020037">
    <property type="term" value="F:heme binding"/>
    <property type="evidence" value="ECO:0007669"/>
    <property type="project" value="InterPro"/>
</dbReference>
<evidence type="ECO:0000256" key="4">
    <source>
        <dbReference type="ARBA" id="ARBA00022723"/>
    </source>
</evidence>
<dbReference type="InterPro" id="IPR006314">
    <property type="entry name" value="Dyp_peroxidase"/>
</dbReference>
<organism evidence="12 13">
    <name type="scientific">Nocardioides zeae</name>
    <dbReference type="NCBI Taxonomy" id="1457234"/>
    <lineage>
        <taxon>Bacteria</taxon>
        <taxon>Bacillati</taxon>
        <taxon>Actinomycetota</taxon>
        <taxon>Actinomycetes</taxon>
        <taxon>Propionibacteriales</taxon>
        <taxon>Nocardioidaceae</taxon>
        <taxon>Nocardioides</taxon>
    </lineage>
</organism>
<dbReference type="InterPro" id="IPR011008">
    <property type="entry name" value="Dimeric_a/b-barrel"/>
</dbReference>
<evidence type="ECO:0000259" key="10">
    <source>
        <dbReference type="Pfam" id="PF04261"/>
    </source>
</evidence>
<keyword evidence="13" id="KW-1185">Reference proteome</keyword>
<dbReference type="EMBL" id="JAAGXA010000004">
    <property type="protein sequence ID" value="NEN78240.1"/>
    <property type="molecule type" value="Genomic_DNA"/>
</dbReference>
<keyword evidence="7" id="KW-0408">Iron</keyword>
<evidence type="ECO:0000256" key="3">
    <source>
        <dbReference type="ARBA" id="ARBA00022617"/>
    </source>
</evidence>
<evidence type="ECO:0000256" key="2">
    <source>
        <dbReference type="ARBA" id="ARBA00022559"/>
    </source>
</evidence>
<evidence type="ECO:0000256" key="8">
    <source>
        <dbReference type="ARBA" id="ARBA00025737"/>
    </source>
</evidence>
<proteinExistence type="inferred from homology"/>
<keyword evidence="3" id="KW-0349">Heme</keyword>
<dbReference type="GO" id="GO:0005829">
    <property type="term" value="C:cytosol"/>
    <property type="evidence" value="ECO:0007669"/>
    <property type="project" value="TreeGrafter"/>
</dbReference>
<keyword evidence="5" id="KW-0732">Signal</keyword>
<dbReference type="Pfam" id="PF04261">
    <property type="entry name" value="Dyp_perox_N"/>
    <property type="match status" value="1"/>
</dbReference>
<feature type="domain" description="Dyp-type peroxidase C-terminal" evidence="11">
    <location>
        <begin position="222"/>
        <end position="393"/>
    </location>
</feature>
<feature type="compositionally biased region" description="Polar residues" evidence="9">
    <location>
        <begin position="36"/>
        <end position="47"/>
    </location>
</feature>
<dbReference type="Pfam" id="PF20628">
    <property type="entry name" value="Dyp_perox_C"/>
    <property type="match status" value="1"/>
</dbReference>
<sequence length="416" mass="44218">MTGLNRRNLLASGAAALGGAGVGWGTRGLRGDHDGNGTNSASGTEPASTEPAADVVTGGDTIDFHGVHQAGIDTAAQAHLSLVGLDLLEGGGGEELGRMMRLLSDDASRFTSGRGALADTEPELAESPARLTVTFGFGPRVLRMLRPAYDPGLQELPAFPLDRLDPAWGQTDVVLQVCTDDPMTLSHVRRMLLKDAAPFATVRWVQDGFRRARGTEAAGTTMRNLMGQVDGTVNLPADDHADLLWSTGRASGFDGGTFMVVRRIEMDLVDWDRTDRVAREFSVGRKLADGAPLTGSAEHDEPDFEAVDAVGFPVIDPASHVARMRSADPAERFLRRGYNYTTPDGGAGLVFLAFAADVDRQFVPVQQRMDELDLLNEWVTTIGSAVYAVPPACVEGDFVGREMLGLPSPTTSGGDA</sequence>
<evidence type="ECO:0000256" key="5">
    <source>
        <dbReference type="ARBA" id="ARBA00022729"/>
    </source>
</evidence>
<comment type="cofactor">
    <cofactor evidence="1">
        <name>heme b</name>
        <dbReference type="ChEBI" id="CHEBI:60344"/>
    </cofactor>
</comment>
<dbReference type="PANTHER" id="PTHR30521">
    <property type="entry name" value="DEFERROCHELATASE/PEROXIDASE"/>
    <property type="match status" value="1"/>
</dbReference>
<dbReference type="InterPro" id="IPR048328">
    <property type="entry name" value="Dyp_perox_C"/>
</dbReference>
<evidence type="ECO:0000256" key="1">
    <source>
        <dbReference type="ARBA" id="ARBA00001970"/>
    </source>
</evidence>
<dbReference type="NCBIfam" id="TIGR01413">
    <property type="entry name" value="Dyp_perox_fam"/>
    <property type="match status" value="1"/>
</dbReference>
<evidence type="ECO:0000313" key="12">
    <source>
        <dbReference type="EMBL" id="NEN78240.1"/>
    </source>
</evidence>
<comment type="similarity">
    <text evidence="8">Belongs to the DyP-type peroxidase family.</text>
</comment>
<evidence type="ECO:0000256" key="9">
    <source>
        <dbReference type="SAM" id="MobiDB-lite"/>
    </source>
</evidence>
<feature type="region of interest" description="Disordered" evidence="9">
    <location>
        <begin position="28"/>
        <end position="57"/>
    </location>
</feature>
<keyword evidence="2 12" id="KW-0575">Peroxidase</keyword>
<evidence type="ECO:0000256" key="7">
    <source>
        <dbReference type="ARBA" id="ARBA00023004"/>
    </source>
</evidence>
<dbReference type="GO" id="GO:0046872">
    <property type="term" value="F:metal ion binding"/>
    <property type="evidence" value="ECO:0007669"/>
    <property type="project" value="UniProtKB-KW"/>
</dbReference>
<dbReference type="PROSITE" id="PS51404">
    <property type="entry name" value="DYP_PEROXIDASE"/>
    <property type="match status" value="1"/>
</dbReference>
<feature type="domain" description="Dyp-type peroxidase N-terminal" evidence="10">
    <location>
        <begin position="69"/>
        <end position="210"/>
    </location>
</feature>
<accession>A0A6P0HIZ4</accession>
<comment type="caution">
    <text evidence="12">The sequence shown here is derived from an EMBL/GenBank/DDBJ whole genome shotgun (WGS) entry which is preliminary data.</text>
</comment>